<dbReference type="InterPro" id="IPR004511">
    <property type="entry name" value="PAPS/APS_Rdtase"/>
</dbReference>
<dbReference type="AlphaFoldDB" id="A0A433SAK3"/>
<keyword evidence="5 6" id="KW-0411">Iron-sulfur</keyword>
<keyword evidence="4 6" id="KW-0408">Iron</keyword>
<dbReference type="EMBL" id="PQSP01000009">
    <property type="protein sequence ID" value="RUS65768.1"/>
    <property type="molecule type" value="Genomic_DNA"/>
</dbReference>
<dbReference type="GO" id="GO:0004604">
    <property type="term" value="F:phosphoadenylyl-sulfate reductase (thioredoxin) activity"/>
    <property type="evidence" value="ECO:0007669"/>
    <property type="project" value="UniProtKB-UniRule"/>
</dbReference>
<dbReference type="NCBIfam" id="TIGR00434">
    <property type="entry name" value="cysH"/>
    <property type="match status" value="1"/>
</dbReference>
<dbReference type="GO" id="GO:0046872">
    <property type="term" value="F:metal ion binding"/>
    <property type="evidence" value="ECO:0007669"/>
    <property type="project" value="UniProtKB-KW"/>
</dbReference>
<dbReference type="GO" id="GO:0043866">
    <property type="term" value="F:adenylyl-sulfate reductase (thioredoxin) activity"/>
    <property type="evidence" value="ECO:0007669"/>
    <property type="project" value="UniProtKB-EC"/>
</dbReference>
<accession>A0A433SAK3</accession>
<dbReference type="InterPro" id="IPR014729">
    <property type="entry name" value="Rossmann-like_a/b/a_fold"/>
</dbReference>
<dbReference type="Proteomes" id="UP000286947">
    <property type="component" value="Unassembled WGS sequence"/>
</dbReference>
<evidence type="ECO:0000259" key="7">
    <source>
        <dbReference type="Pfam" id="PF01507"/>
    </source>
</evidence>
<dbReference type="SUPFAM" id="SSF52402">
    <property type="entry name" value="Adenine nucleotide alpha hydrolases-like"/>
    <property type="match status" value="1"/>
</dbReference>
<dbReference type="InterPro" id="IPR002500">
    <property type="entry name" value="PAPS_reduct_dom"/>
</dbReference>
<feature type="active site" description="Nucleophile; cysteine thiosulfonate intermediate" evidence="6">
    <location>
        <position position="236"/>
    </location>
</feature>
<dbReference type="GO" id="GO:0051539">
    <property type="term" value="F:4 iron, 4 sulfur cluster binding"/>
    <property type="evidence" value="ECO:0007669"/>
    <property type="project" value="UniProtKB-UniRule"/>
</dbReference>
<dbReference type="CDD" id="cd23945">
    <property type="entry name" value="PAPS_reductase"/>
    <property type="match status" value="1"/>
</dbReference>
<keyword evidence="9" id="KW-1185">Reference proteome</keyword>
<organism evidence="8 9">
    <name type="scientific">Saezia sanguinis</name>
    <dbReference type="NCBI Taxonomy" id="1965230"/>
    <lineage>
        <taxon>Bacteria</taxon>
        <taxon>Pseudomonadati</taxon>
        <taxon>Pseudomonadota</taxon>
        <taxon>Betaproteobacteria</taxon>
        <taxon>Burkholderiales</taxon>
        <taxon>Saeziaceae</taxon>
        <taxon>Saezia</taxon>
    </lineage>
</organism>
<keyword evidence="2 6" id="KW-0479">Metal-binding</keyword>
<dbReference type="Pfam" id="PF01507">
    <property type="entry name" value="PAPS_reduct"/>
    <property type="match status" value="1"/>
</dbReference>
<comment type="pathway">
    <text evidence="6">Sulfur metabolism; hydrogen sulfide biosynthesis; sulfite from sulfate.</text>
</comment>
<feature type="binding site" evidence="6">
    <location>
        <position position="123"/>
    </location>
    <ligand>
        <name>[4Fe-4S] cluster</name>
        <dbReference type="ChEBI" id="CHEBI:49883"/>
    </ligand>
</feature>
<comment type="function">
    <text evidence="6">Catalyzes the formation of sulfite from adenosine 5'-phosphosulfate (APS) using thioredoxin as an electron donor.</text>
</comment>
<evidence type="ECO:0000256" key="1">
    <source>
        <dbReference type="ARBA" id="ARBA00009732"/>
    </source>
</evidence>
<dbReference type="Gene3D" id="3.40.50.620">
    <property type="entry name" value="HUPs"/>
    <property type="match status" value="1"/>
</dbReference>
<gene>
    <name evidence="6 8" type="primary">cysH</name>
    <name evidence="8" type="ORF">CUZ56_02613</name>
</gene>
<dbReference type="RefSeq" id="WP_338056672.1">
    <property type="nucleotide sequence ID" value="NZ_PQSP01000009.1"/>
</dbReference>
<evidence type="ECO:0000313" key="9">
    <source>
        <dbReference type="Proteomes" id="UP000286947"/>
    </source>
</evidence>
<evidence type="ECO:0000313" key="8">
    <source>
        <dbReference type="EMBL" id="RUS65768.1"/>
    </source>
</evidence>
<feature type="binding site" evidence="6">
    <location>
        <position position="208"/>
    </location>
    <ligand>
        <name>[4Fe-4S] cluster</name>
        <dbReference type="ChEBI" id="CHEBI:49883"/>
    </ligand>
</feature>
<comment type="caution">
    <text evidence="8">The sequence shown here is derived from an EMBL/GenBank/DDBJ whole genome shotgun (WGS) entry which is preliminary data.</text>
</comment>
<dbReference type="PANTHER" id="PTHR46482">
    <property type="entry name" value="5'-ADENYLYLSULFATE REDUCTASE 3, CHLOROPLASTIC"/>
    <property type="match status" value="1"/>
</dbReference>
<feature type="binding site" evidence="6">
    <location>
        <position position="211"/>
    </location>
    <ligand>
        <name>[4Fe-4S] cluster</name>
        <dbReference type="ChEBI" id="CHEBI:49883"/>
    </ligand>
</feature>
<comment type="subcellular location">
    <subcellularLocation>
        <location evidence="6">Cytoplasm</location>
    </subcellularLocation>
</comment>
<dbReference type="HAMAP" id="MF_00063">
    <property type="entry name" value="CysH"/>
    <property type="match status" value="1"/>
</dbReference>
<dbReference type="GO" id="GO:0005737">
    <property type="term" value="C:cytoplasm"/>
    <property type="evidence" value="ECO:0007669"/>
    <property type="project" value="UniProtKB-SubCell"/>
</dbReference>
<comment type="catalytic activity">
    <reaction evidence="6">
        <text>[thioredoxin]-disulfide + sulfite + AMP + 2 H(+) = adenosine 5'-phosphosulfate + [thioredoxin]-dithiol</text>
        <dbReference type="Rhea" id="RHEA:21976"/>
        <dbReference type="Rhea" id="RHEA-COMP:10698"/>
        <dbReference type="Rhea" id="RHEA-COMP:10700"/>
        <dbReference type="ChEBI" id="CHEBI:15378"/>
        <dbReference type="ChEBI" id="CHEBI:17359"/>
        <dbReference type="ChEBI" id="CHEBI:29950"/>
        <dbReference type="ChEBI" id="CHEBI:50058"/>
        <dbReference type="ChEBI" id="CHEBI:58243"/>
        <dbReference type="ChEBI" id="CHEBI:456215"/>
        <dbReference type="EC" id="1.8.4.10"/>
    </reaction>
</comment>
<evidence type="ECO:0000256" key="5">
    <source>
        <dbReference type="ARBA" id="ARBA00023014"/>
    </source>
</evidence>
<keyword evidence="6" id="KW-0963">Cytoplasm</keyword>
<reference evidence="8 9" key="1">
    <citation type="submission" date="2018-01" db="EMBL/GenBank/DDBJ databases">
        <title>Saezia sanguinis gen. nov., sp. nov., in the order Burkholderiales isolated from human blood.</title>
        <authorList>
            <person name="Medina-Pascual M.J."/>
            <person name="Valdezate S."/>
            <person name="Monzon S."/>
            <person name="Cuesta I."/>
            <person name="Carrasco G."/>
            <person name="Villalon P."/>
            <person name="Saez-Nieto J.A."/>
        </authorList>
    </citation>
    <scope>NUCLEOTIDE SEQUENCE [LARGE SCALE GENOMIC DNA]</scope>
    <source>
        <strain evidence="8 9">CNM695-12</strain>
    </source>
</reference>
<feature type="binding site" evidence="6">
    <location>
        <position position="122"/>
    </location>
    <ligand>
        <name>[4Fe-4S] cluster</name>
        <dbReference type="ChEBI" id="CHEBI:49883"/>
    </ligand>
</feature>
<proteinExistence type="inferred from homology"/>
<dbReference type="GO" id="GO:0070814">
    <property type="term" value="P:hydrogen sulfide biosynthetic process"/>
    <property type="evidence" value="ECO:0007669"/>
    <property type="project" value="UniProtKB-UniRule"/>
</dbReference>
<dbReference type="PANTHER" id="PTHR46482:SF9">
    <property type="entry name" value="5'-ADENYLYLSULFATE REDUCTASE 1, CHLOROPLASTIC"/>
    <property type="match status" value="1"/>
</dbReference>
<dbReference type="NCBIfam" id="NF002537">
    <property type="entry name" value="PRK02090.1"/>
    <property type="match status" value="1"/>
</dbReference>
<comment type="similarity">
    <text evidence="1 6">Belongs to the PAPS reductase family. CysH subfamily.</text>
</comment>
<evidence type="ECO:0000256" key="3">
    <source>
        <dbReference type="ARBA" id="ARBA00023002"/>
    </source>
</evidence>
<feature type="domain" description="Phosphoadenosine phosphosulphate reductase" evidence="7">
    <location>
        <begin position="37"/>
        <end position="214"/>
    </location>
</feature>
<name>A0A433SAK3_9BURK</name>
<dbReference type="EC" id="1.8.4.10" evidence="6"/>
<evidence type="ECO:0000256" key="4">
    <source>
        <dbReference type="ARBA" id="ARBA00023004"/>
    </source>
</evidence>
<keyword evidence="3 6" id="KW-0560">Oxidoreductase</keyword>
<evidence type="ECO:0000256" key="2">
    <source>
        <dbReference type="ARBA" id="ARBA00022723"/>
    </source>
</evidence>
<dbReference type="GO" id="GO:0019379">
    <property type="term" value="P:sulfate assimilation, phosphoadenylyl sulfate reduction by phosphoadenylyl-sulfate reductase (thioredoxin)"/>
    <property type="evidence" value="ECO:0007669"/>
    <property type="project" value="UniProtKB-UniRule"/>
</dbReference>
<comment type="cofactor">
    <cofactor evidence="6">
        <name>[4Fe-4S] cluster</name>
        <dbReference type="ChEBI" id="CHEBI:49883"/>
    </cofactor>
    <text evidence="6">Binds 1 [4Fe-4S] cluster per subunit.</text>
</comment>
<evidence type="ECO:0000256" key="6">
    <source>
        <dbReference type="HAMAP-Rule" id="MF_00063"/>
    </source>
</evidence>
<sequence>MMKAIDLYAHRHHAGFEQLVQTTEQFLQDVCARYTPLVQATSLGVEDMVITDLVCRLNLPVQLAMLDTGALHVQTLALKDTLEQHYQREVKVYRPDAAHLAQFVEHNGTKAMYQSVALRKACCQVRKLEPLQQMLAGQAGWITGLRQEQSDARAHVDAVQDDTQPHVQPRVKISPLKDWNLGDVWHYVQLHGVPYNPLHDAFYPSIGCEPCTRAITPGEDFRAGRWWWELEGSKECGLHAHAAQALPDVVAVPVSVLKKQPV</sequence>
<dbReference type="PIRSF" id="PIRSF000857">
    <property type="entry name" value="PAPS_reductase"/>
    <property type="match status" value="1"/>
</dbReference>
<protein>
    <recommendedName>
        <fullName evidence="6">Adenosine 5'-phosphosulfate reductase</fullName>
        <shortName evidence="6">APS reductase</shortName>
        <ecNumber evidence="6">1.8.4.10</ecNumber>
    </recommendedName>
    <alternativeName>
        <fullName evidence="6">5'-adenylylsulfate reductase</fullName>
    </alternativeName>
    <alternativeName>
        <fullName evidence="6">Thioredoxin-dependent 5'-adenylylsulfate reductase</fullName>
    </alternativeName>
</protein>